<reference evidence="1 2" key="1">
    <citation type="submission" date="2018-02" db="EMBL/GenBank/DDBJ databases">
        <title>Draft genome of wild Prunus yedoensis var. nudiflora.</title>
        <authorList>
            <person name="Baek S."/>
            <person name="Kim J.-H."/>
            <person name="Choi K."/>
            <person name="Kim G.-B."/>
            <person name="Cho A."/>
            <person name="Jang H."/>
            <person name="Shin C.-H."/>
            <person name="Yu H.-J."/>
            <person name="Mun J.-H."/>
        </authorList>
    </citation>
    <scope>NUCLEOTIDE SEQUENCE [LARGE SCALE GENOMIC DNA]</scope>
    <source>
        <strain evidence="2">cv. Jeju island</strain>
        <tissue evidence="1">Leaf</tissue>
    </source>
</reference>
<keyword evidence="2" id="KW-1185">Reference proteome</keyword>
<dbReference type="PANTHER" id="PTHR31973:SF199">
    <property type="entry name" value="SWIM-TYPE DOMAIN-CONTAINING PROTEIN"/>
    <property type="match status" value="1"/>
</dbReference>
<organism evidence="1 2">
    <name type="scientific">Prunus yedoensis var. nudiflora</name>
    <dbReference type="NCBI Taxonomy" id="2094558"/>
    <lineage>
        <taxon>Eukaryota</taxon>
        <taxon>Viridiplantae</taxon>
        <taxon>Streptophyta</taxon>
        <taxon>Embryophyta</taxon>
        <taxon>Tracheophyta</taxon>
        <taxon>Spermatophyta</taxon>
        <taxon>Magnoliopsida</taxon>
        <taxon>eudicotyledons</taxon>
        <taxon>Gunneridae</taxon>
        <taxon>Pentapetalae</taxon>
        <taxon>rosids</taxon>
        <taxon>fabids</taxon>
        <taxon>Rosales</taxon>
        <taxon>Rosaceae</taxon>
        <taxon>Amygdaloideae</taxon>
        <taxon>Amygdaleae</taxon>
        <taxon>Prunus</taxon>
    </lineage>
</organism>
<evidence type="ECO:0000313" key="2">
    <source>
        <dbReference type="Proteomes" id="UP000250321"/>
    </source>
</evidence>
<proteinExistence type="predicted"/>
<evidence type="ECO:0000313" key="1">
    <source>
        <dbReference type="EMBL" id="PQM42376.1"/>
    </source>
</evidence>
<gene>
    <name evidence="1" type="ORF">Pyn_00023</name>
</gene>
<dbReference type="AlphaFoldDB" id="A0A314UZT5"/>
<dbReference type="PANTHER" id="PTHR31973">
    <property type="entry name" value="POLYPROTEIN, PUTATIVE-RELATED"/>
    <property type="match status" value="1"/>
</dbReference>
<dbReference type="OrthoDB" id="1164070at2759"/>
<accession>A0A314UZT5</accession>
<dbReference type="STRING" id="2094558.A0A314UZT5"/>
<name>A0A314UZT5_PRUYE</name>
<dbReference type="EMBL" id="PJQY01002836">
    <property type="protein sequence ID" value="PQM42376.1"/>
    <property type="molecule type" value="Genomic_DNA"/>
</dbReference>
<dbReference type="Proteomes" id="UP000250321">
    <property type="component" value="Unassembled WGS sequence"/>
</dbReference>
<sequence length="161" mass="18108">MWELIVKIKSNLEGDKSKFERIYICLAATKKGFIDALRPVVGLDACHIKGQHPGQLLYVVGVDPNNGMYPIAYAVAEAENYATWTWSLELLAVDLGIENPQLLLSYSRTPNVIFNFSLCPQQPSHQSSFTGRHFDINPYKKPTTVFPLCIKTTIPSHSHNF</sequence>
<evidence type="ECO:0008006" key="3">
    <source>
        <dbReference type="Google" id="ProtNLM"/>
    </source>
</evidence>
<protein>
    <recommendedName>
        <fullName evidence="3">MULE transposase domain-containing protein</fullName>
    </recommendedName>
</protein>
<comment type="caution">
    <text evidence="1">The sequence shown here is derived from an EMBL/GenBank/DDBJ whole genome shotgun (WGS) entry which is preliminary data.</text>
</comment>